<dbReference type="Proteomes" id="UP000182276">
    <property type="component" value="Unassembled WGS sequence"/>
</dbReference>
<dbReference type="SMART" id="SM00086">
    <property type="entry name" value="PAC"/>
    <property type="match status" value="2"/>
</dbReference>
<dbReference type="InterPro" id="IPR011006">
    <property type="entry name" value="CheY-like_superfamily"/>
</dbReference>
<keyword evidence="6" id="KW-0175">Coiled coil</keyword>
<dbReference type="PRINTS" id="PR00344">
    <property type="entry name" value="BCTRLSENSOR"/>
</dbReference>
<dbReference type="InterPro" id="IPR003594">
    <property type="entry name" value="HATPase_dom"/>
</dbReference>
<dbReference type="InterPro" id="IPR035965">
    <property type="entry name" value="PAS-like_dom_sf"/>
</dbReference>
<dbReference type="Pfam" id="PF08447">
    <property type="entry name" value="PAS_3"/>
    <property type="match status" value="1"/>
</dbReference>
<dbReference type="Gene3D" id="3.30.565.10">
    <property type="entry name" value="Histidine kinase-like ATPase, C-terminal domain"/>
    <property type="match status" value="1"/>
</dbReference>
<dbReference type="InterPro" id="IPR036890">
    <property type="entry name" value="HATPase_C_sf"/>
</dbReference>
<dbReference type="EMBL" id="CP007511">
    <property type="protein sequence ID" value="AJE17087.1"/>
    <property type="molecule type" value="Genomic_DNA"/>
</dbReference>
<feature type="domain" description="PAC" evidence="10">
    <location>
        <begin position="381"/>
        <end position="433"/>
    </location>
</feature>
<evidence type="ECO:0000256" key="2">
    <source>
        <dbReference type="ARBA" id="ARBA00012438"/>
    </source>
</evidence>
<dbReference type="PROSITE" id="PS50112">
    <property type="entry name" value="PAS"/>
    <property type="match status" value="1"/>
</dbReference>
<dbReference type="PROSITE" id="PS50110">
    <property type="entry name" value="RESPONSE_REGULATORY"/>
    <property type="match status" value="1"/>
</dbReference>
<feature type="domain" description="Response regulatory" evidence="8">
    <location>
        <begin position="731"/>
        <end position="845"/>
    </location>
</feature>
<dbReference type="EMBL" id="FNHO01000006">
    <property type="protein sequence ID" value="SDM57871.1"/>
    <property type="molecule type" value="Genomic_DNA"/>
</dbReference>
<sequence>MALAQRWPHSESEMGERIRRHDWTATPLGAPEAWPATLRLLVETVLEAPLPMCILWGEADIQLYNDAHARLIGSRHPAELGAPACRGWQESWALLAPACDRARRGEARLLESERLRLERDGQAYDAWFDLALSPIRGSEGGICGLLLCLRETTQQIRTEERLSQAALRHQLDADFQRHSVRRLQLALEASDLIGIWDWDANRALPGQELELLSRLDERSEAGQQGFHVQDFFAHIHPEDRSAVRQAVERCLRQGGPFNERYRLAAAHETPRWAQARGRCQRDGDEALHFTGAVMDITRQHASEQALRKSETEIKAITDSLPILIGYVDDQQRFRFNNRHYEDWFGHSPQWLYGKTVREVIGDKAYLIRESAIQRALAGEPVNFEAYAPHCDGSARHALVQYLPRHDEQGKVRGFFAMAIDVTERWKAEQALRELNETLESRIQERTEALAQVYERLLKEMASREQAQEALRQAQKMEAVGQLTGGIAHDFNNMLTGIIGGLELIQRYNQSGRHLETGRFIEAAFTSANRAAALTHRLLAFARRQPLNLRRVELNGLIVSMHDLLVRTLGSHIRIDTQLTTDLLPAISDENQLESALLNLVINARDAMPDGGTLCIATANVELRRDGEVGDLEAGPYVTLSVIDSGCGMSAKVLASAFEPFFTTKPIGQGTGLGLSMIYGFARQAGGHVLIDSEPGQGTEVRLYLPVHPQLTLPAEDLRQASEAPQAQQGETVLVVEDDPAVRLLVLDVLGMLGYCAIEAAEPRAAARILESSEHIDLLVTDVGLPGMNGRQLADIARQHRPELPVLFMTGYAEQAASSGFLEQGMDMISKPFSVDALAQHVRDMLAAGRDA</sequence>
<accession>A0A8D4C8L2</accession>
<feature type="modified residue" description="4-aspartylphosphate" evidence="5">
    <location>
        <position position="781"/>
    </location>
</feature>
<reference evidence="12 14" key="2">
    <citation type="submission" date="2016-10" db="EMBL/GenBank/DDBJ databases">
        <authorList>
            <person name="Varghese N."/>
            <person name="Submissions S."/>
        </authorList>
    </citation>
    <scope>NUCLEOTIDE SEQUENCE [LARGE SCALE GENOMIC DNA]</scope>
    <source>
        <strain evidence="12 14">DSM 6083</strain>
    </source>
</reference>
<keyword evidence="4 11" id="KW-0418">Kinase</keyword>
<comment type="catalytic activity">
    <reaction evidence="1">
        <text>ATP + protein L-histidine = ADP + protein N-phospho-L-histidine.</text>
        <dbReference type="EC" id="2.7.13.3"/>
    </reaction>
</comment>
<dbReference type="Pfam" id="PF00512">
    <property type="entry name" value="HisKA"/>
    <property type="match status" value="1"/>
</dbReference>
<dbReference type="InterPro" id="IPR013656">
    <property type="entry name" value="PAS_4"/>
</dbReference>
<dbReference type="Proteomes" id="UP000031271">
    <property type="component" value="Chromosome"/>
</dbReference>
<proteinExistence type="predicted"/>
<evidence type="ECO:0000313" key="11">
    <source>
        <dbReference type="EMBL" id="AJE17087.1"/>
    </source>
</evidence>
<dbReference type="PANTHER" id="PTHR43065">
    <property type="entry name" value="SENSOR HISTIDINE KINASE"/>
    <property type="match status" value="1"/>
</dbReference>
<dbReference type="CDD" id="cd00130">
    <property type="entry name" value="PAS"/>
    <property type="match status" value="2"/>
</dbReference>
<dbReference type="Gene3D" id="3.40.50.2300">
    <property type="match status" value="1"/>
</dbReference>
<dbReference type="InterPro" id="IPR000014">
    <property type="entry name" value="PAS"/>
</dbReference>
<dbReference type="Gene3D" id="1.10.287.130">
    <property type="match status" value="1"/>
</dbReference>
<dbReference type="CDD" id="cd00082">
    <property type="entry name" value="HisKA"/>
    <property type="match status" value="1"/>
</dbReference>
<dbReference type="SMART" id="SM00388">
    <property type="entry name" value="HisKA"/>
    <property type="match status" value="1"/>
</dbReference>
<feature type="domain" description="Histidine kinase" evidence="7">
    <location>
        <begin position="485"/>
        <end position="708"/>
    </location>
</feature>
<feature type="domain" description="PAS" evidence="9">
    <location>
        <begin position="309"/>
        <end position="379"/>
    </location>
</feature>
<dbReference type="SUPFAM" id="SSF52172">
    <property type="entry name" value="CheY-like"/>
    <property type="match status" value="1"/>
</dbReference>
<dbReference type="PANTHER" id="PTHR43065:SF42">
    <property type="entry name" value="TWO-COMPONENT SENSOR PPRA"/>
    <property type="match status" value="1"/>
</dbReference>
<dbReference type="KEGG" id="pbm:CL52_19290"/>
<dbReference type="SUPFAM" id="SSF47384">
    <property type="entry name" value="Homodimeric domain of signal transducing histidine kinase"/>
    <property type="match status" value="1"/>
</dbReference>
<keyword evidence="14" id="KW-1185">Reference proteome</keyword>
<dbReference type="GeneID" id="77262029"/>
<dbReference type="PROSITE" id="PS50113">
    <property type="entry name" value="PAC"/>
    <property type="match status" value="2"/>
</dbReference>
<dbReference type="InterPro" id="IPR000700">
    <property type="entry name" value="PAS-assoc_C"/>
</dbReference>
<evidence type="ECO:0000313" key="13">
    <source>
        <dbReference type="Proteomes" id="UP000031271"/>
    </source>
</evidence>
<dbReference type="AlphaFoldDB" id="A0A8D4C8L2"/>
<dbReference type="InterPro" id="IPR005467">
    <property type="entry name" value="His_kinase_dom"/>
</dbReference>
<feature type="coiled-coil region" evidence="6">
    <location>
        <begin position="431"/>
        <end position="476"/>
    </location>
</feature>
<dbReference type="SMART" id="SM00387">
    <property type="entry name" value="HATPase_c"/>
    <property type="match status" value="1"/>
</dbReference>
<dbReference type="Pfam" id="PF00072">
    <property type="entry name" value="Response_reg"/>
    <property type="match status" value="1"/>
</dbReference>
<dbReference type="InterPro" id="IPR004358">
    <property type="entry name" value="Sig_transdc_His_kin-like_C"/>
</dbReference>
<evidence type="ECO:0000256" key="5">
    <source>
        <dbReference type="PROSITE-ProRule" id="PRU00169"/>
    </source>
</evidence>
<dbReference type="Gene3D" id="3.30.450.20">
    <property type="entry name" value="PAS domain"/>
    <property type="match status" value="3"/>
</dbReference>
<evidence type="ECO:0000256" key="6">
    <source>
        <dbReference type="SAM" id="Coils"/>
    </source>
</evidence>
<dbReference type="GO" id="GO:0000155">
    <property type="term" value="F:phosphorelay sensor kinase activity"/>
    <property type="evidence" value="ECO:0007669"/>
    <property type="project" value="InterPro"/>
</dbReference>
<dbReference type="InterPro" id="IPR003661">
    <property type="entry name" value="HisK_dim/P_dom"/>
</dbReference>
<dbReference type="InterPro" id="IPR001789">
    <property type="entry name" value="Sig_transdc_resp-reg_receiver"/>
</dbReference>
<protein>
    <recommendedName>
        <fullName evidence="2">histidine kinase</fullName>
        <ecNumber evidence="2">2.7.13.3</ecNumber>
    </recommendedName>
</protein>
<name>A0A8D4C8L2_9GAMM</name>
<reference evidence="11 13" key="3">
    <citation type="journal article" name="Genome Announc.">
        <title>Complete Genome Sequence of Pseudomonas balearica DSM 6083T.</title>
        <authorList>
            <person name="Bennasar-Figueras A."/>
            <person name="Salva-Serra F."/>
            <person name="Jaen-Luchoro D."/>
            <person name="Segui C."/>
            <person name="Aliaga F."/>
            <person name="Busquets A."/>
            <person name="Gomila M."/>
            <person name="Moore E.R."/>
            <person name="Lalucat J."/>
        </authorList>
    </citation>
    <scope>NUCLEOTIDE SEQUENCE [LARGE SCALE GENOMIC DNA]</scope>
    <source>
        <strain evidence="13">DSM 6083</strain>
        <strain evidence="11">DSM6083</strain>
    </source>
</reference>
<evidence type="ECO:0000259" key="9">
    <source>
        <dbReference type="PROSITE" id="PS50112"/>
    </source>
</evidence>
<dbReference type="Pfam" id="PF02518">
    <property type="entry name" value="HATPase_c"/>
    <property type="match status" value="1"/>
</dbReference>
<dbReference type="InterPro" id="IPR013655">
    <property type="entry name" value="PAS_fold_3"/>
</dbReference>
<keyword evidence="4 11" id="KW-0808">Transferase</keyword>
<evidence type="ECO:0000256" key="4">
    <source>
        <dbReference type="ARBA" id="ARBA00022777"/>
    </source>
</evidence>
<evidence type="ECO:0000256" key="1">
    <source>
        <dbReference type="ARBA" id="ARBA00000085"/>
    </source>
</evidence>
<dbReference type="SUPFAM" id="SSF55874">
    <property type="entry name" value="ATPase domain of HSP90 chaperone/DNA topoisomerase II/histidine kinase"/>
    <property type="match status" value="1"/>
</dbReference>
<evidence type="ECO:0000313" key="14">
    <source>
        <dbReference type="Proteomes" id="UP000182276"/>
    </source>
</evidence>
<keyword evidence="3 5" id="KW-0597">Phosphoprotein</keyword>
<dbReference type="SUPFAM" id="SSF55785">
    <property type="entry name" value="PYP-like sensor domain (PAS domain)"/>
    <property type="match status" value="2"/>
</dbReference>
<dbReference type="Pfam" id="PF08448">
    <property type="entry name" value="PAS_4"/>
    <property type="match status" value="1"/>
</dbReference>
<evidence type="ECO:0000313" key="12">
    <source>
        <dbReference type="EMBL" id="SDM57871.1"/>
    </source>
</evidence>
<dbReference type="PROSITE" id="PS50109">
    <property type="entry name" value="HIS_KIN"/>
    <property type="match status" value="1"/>
</dbReference>
<gene>
    <name evidence="11" type="ORF">CL52_19290</name>
    <name evidence="12" type="ORF">SAMN05660875_10660</name>
</gene>
<dbReference type="SMART" id="SM00448">
    <property type="entry name" value="REC"/>
    <property type="match status" value="1"/>
</dbReference>
<feature type="domain" description="PAC" evidence="10">
    <location>
        <begin position="103"/>
        <end position="164"/>
    </location>
</feature>
<reference evidence="13" key="1">
    <citation type="submission" date="2014-03" db="EMBL/GenBank/DDBJ databases">
        <title>Complete genome of Pseudomonas balearica DSM 6083T, a sewage water isolate from an enrichment with 2-methylnaphthalene.</title>
        <authorList>
            <person name="Salva-Serra F."/>
            <person name="Jaen-Luchoro D."/>
            <person name="Busquets A."/>
            <person name="Pena A."/>
            <person name="Gomila M."/>
            <person name="Bosch R."/>
            <person name="Nogales B."/>
            <person name="Garcia-Valdes E."/>
            <person name="Lalucat J."/>
            <person name="Bennasar A."/>
        </authorList>
    </citation>
    <scope>NUCLEOTIDE SEQUENCE [LARGE SCALE GENOMIC DNA]</scope>
    <source>
        <strain evidence="13">DSM 6083</strain>
    </source>
</reference>
<dbReference type="EC" id="2.7.13.3" evidence="2"/>
<dbReference type="RefSeq" id="WP_043222474.1">
    <property type="nucleotide sequence ID" value="NZ_CP007511.1"/>
</dbReference>
<evidence type="ECO:0000259" key="7">
    <source>
        <dbReference type="PROSITE" id="PS50109"/>
    </source>
</evidence>
<evidence type="ECO:0000259" key="10">
    <source>
        <dbReference type="PROSITE" id="PS50113"/>
    </source>
</evidence>
<evidence type="ECO:0000259" key="8">
    <source>
        <dbReference type="PROSITE" id="PS50110"/>
    </source>
</evidence>
<evidence type="ECO:0000256" key="3">
    <source>
        <dbReference type="ARBA" id="ARBA00022553"/>
    </source>
</evidence>
<dbReference type="NCBIfam" id="TIGR00229">
    <property type="entry name" value="sensory_box"/>
    <property type="match status" value="1"/>
</dbReference>
<dbReference type="InterPro" id="IPR036097">
    <property type="entry name" value="HisK_dim/P_sf"/>
</dbReference>
<dbReference type="InterPro" id="IPR001610">
    <property type="entry name" value="PAC"/>
</dbReference>
<organism evidence="11 13">
    <name type="scientific">Stutzerimonas balearica DSM 6083</name>
    <dbReference type="NCBI Taxonomy" id="1123016"/>
    <lineage>
        <taxon>Bacteria</taxon>
        <taxon>Pseudomonadati</taxon>
        <taxon>Pseudomonadota</taxon>
        <taxon>Gammaproteobacteria</taxon>
        <taxon>Pseudomonadales</taxon>
        <taxon>Pseudomonadaceae</taxon>
        <taxon>Stutzerimonas</taxon>
    </lineage>
</organism>